<evidence type="ECO:0000256" key="2">
    <source>
        <dbReference type="ARBA" id="ARBA00023012"/>
    </source>
</evidence>
<dbReference type="Pfam" id="PF00072">
    <property type="entry name" value="Response_reg"/>
    <property type="match status" value="1"/>
</dbReference>
<evidence type="ECO:0000313" key="8">
    <source>
        <dbReference type="EMBL" id="UOQ49120.1"/>
    </source>
</evidence>
<dbReference type="InterPro" id="IPR039420">
    <property type="entry name" value="WalR-like"/>
</dbReference>
<dbReference type="InterPro" id="IPR011006">
    <property type="entry name" value="CheY-like_superfamily"/>
</dbReference>
<dbReference type="RefSeq" id="WP_244720679.1">
    <property type="nucleotide sequence ID" value="NZ_CP095072.1"/>
</dbReference>
<evidence type="ECO:0000256" key="6">
    <source>
        <dbReference type="PROSITE-ProRule" id="PRU00169"/>
    </source>
</evidence>
<evidence type="ECO:0000256" key="1">
    <source>
        <dbReference type="ARBA" id="ARBA00022553"/>
    </source>
</evidence>
<comment type="caution">
    <text evidence="6">Lacks conserved residue(s) required for the propagation of feature annotation.</text>
</comment>
<dbReference type="CDD" id="cd17574">
    <property type="entry name" value="REC_OmpR"/>
    <property type="match status" value="1"/>
</dbReference>
<feature type="domain" description="Response regulatory" evidence="7">
    <location>
        <begin position="150"/>
        <end position="268"/>
    </location>
</feature>
<reference evidence="8 9" key="1">
    <citation type="submission" date="2022-04" db="EMBL/GenBank/DDBJ databases">
        <title>Gracilibacillus sp. isolated from saltern.</title>
        <authorList>
            <person name="Won M."/>
            <person name="Lee C.-M."/>
            <person name="Woen H.-Y."/>
            <person name="Kwon S.-W."/>
        </authorList>
    </citation>
    <scope>NUCLEOTIDE SEQUENCE [LARGE SCALE GENOMIC DNA]</scope>
    <source>
        <strain evidence="8 9">SSWR10-1</strain>
    </source>
</reference>
<keyword evidence="2" id="KW-0902">Two-component regulatory system</keyword>
<evidence type="ECO:0000259" key="7">
    <source>
        <dbReference type="PROSITE" id="PS50110"/>
    </source>
</evidence>
<keyword evidence="5" id="KW-0804">Transcription</keyword>
<dbReference type="SMART" id="SM00448">
    <property type="entry name" value="REC"/>
    <property type="match status" value="1"/>
</dbReference>
<keyword evidence="1" id="KW-0597">Phosphoprotein</keyword>
<dbReference type="Gene3D" id="3.40.50.2300">
    <property type="match status" value="1"/>
</dbReference>
<evidence type="ECO:0000313" key="9">
    <source>
        <dbReference type="Proteomes" id="UP000831782"/>
    </source>
</evidence>
<accession>A0ABY4EXH8</accession>
<evidence type="ECO:0000256" key="4">
    <source>
        <dbReference type="ARBA" id="ARBA00023125"/>
    </source>
</evidence>
<protein>
    <submittedName>
        <fullName evidence="8">Response regulator</fullName>
    </submittedName>
</protein>
<name>A0ABY4EXH8_9BACI</name>
<dbReference type="PANTHER" id="PTHR48111">
    <property type="entry name" value="REGULATOR OF RPOS"/>
    <property type="match status" value="1"/>
</dbReference>
<organism evidence="8 9">
    <name type="scientific">Gracilibacillus caseinilyticus</name>
    <dbReference type="NCBI Taxonomy" id="2932256"/>
    <lineage>
        <taxon>Bacteria</taxon>
        <taxon>Bacillati</taxon>
        <taxon>Bacillota</taxon>
        <taxon>Bacilli</taxon>
        <taxon>Bacillales</taxon>
        <taxon>Bacillaceae</taxon>
        <taxon>Gracilibacillus</taxon>
    </lineage>
</organism>
<gene>
    <name evidence="8" type="ORF">MUN88_03060</name>
</gene>
<proteinExistence type="predicted"/>
<dbReference type="InterPro" id="IPR001789">
    <property type="entry name" value="Sig_transdc_resp-reg_receiver"/>
</dbReference>
<dbReference type="EMBL" id="CP095072">
    <property type="protein sequence ID" value="UOQ49120.1"/>
    <property type="molecule type" value="Genomic_DNA"/>
</dbReference>
<keyword evidence="4" id="KW-0238">DNA-binding</keyword>
<keyword evidence="3" id="KW-0805">Transcription regulation</keyword>
<dbReference type="SUPFAM" id="SSF52172">
    <property type="entry name" value="CheY-like"/>
    <property type="match status" value="1"/>
</dbReference>
<evidence type="ECO:0000256" key="5">
    <source>
        <dbReference type="ARBA" id="ARBA00023163"/>
    </source>
</evidence>
<dbReference type="PROSITE" id="PS50110">
    <property type="entry name" value="RESPONSE_REGULATORY"/>
    <property type="match status" value="1"/>
</dbReference>
<sequence>MTKAPTGSKILNSFQHFLHYYQASGLTCGIITVRADLDQSGLEKLKAKLEKQEPDTAFQINYDAQSGIVGLLLDDCDLAYTHFYALFVKEFLEQSDQLTGPLLVGSFPENSDDAEQMLTYMIQEMTNADSGEKEIEVFENITKAKTETRSILIVDPDETILQLLKNYLESKEYVVHTAQNGRDGLDQYKKLLPDLVITEINLPAIAGYQFINELKKIAEHSNSHSEIIVLTNKELEENIKLTFEYGVAEYMTKSFSLIELEARIKRLVKVMG</sequence>
<dbReference type="Proteomes" id="UP000831782">
    <property type="component" value="Chromosome"/>
</dbReference>
<keyword evidence="9" id="KW-1185">Reference proteome</keyword>
<evidence type="ECO:0000256" key="3">
    <source>
        <dbReference type="ARBA" id="ARBA00023015"/>
    </source>
</evidence>
<dbReference type="PANTHER" id="PTHR48111:SF1">
    <property type="entry name" value="TWO-COMPONENT RESPONSE REGULATOR ORR33"/>
    <property type="match status" value="1"/>
</dbReference>